<accession>A0A1X2F811</accession>
<organism evidence="1 2">
    <name type="scientific">Mycolicibacterium wolinskyi</name>
    <dbReference type="NCBI Taxonomy" id="59750"/>
    <lineage>
        <taxon>Bacteria</taxon>
        <taxon>Bacillati</taxon>
        <taxon>Actinomycetota</taxon>
        <taxon>Actinomycetes</taxon>
        <taxon>Mycobacteriales</taxon>
        <taxon>Mycobacteriaceae</taxon>
        <taxon>Mycolicibacterium</taxon>
    </lineage>
</organism>
<dbReference type="AlphaFoldDB" id="A0A1X2F811"/>
<dbReference type="Proteomes" id="UP000193964">
    <property type="component" value="Unassembled WGS sequence"/>
</dbReference>
<dbReference type="OrthoDB" id="4568063at2"/>
<comment type="caution">
    <text evidence="1">The sequence shown here is derived from an EMBL/GenBank/DDBJ whole genome shotgun (WGS) entry which is preliminary data.</text>
</comment>
<reference evidence="1 2" key="1">
    <citation type="submission" date="2016-01" db="EMBL/GenBank/DDBJ databases">
        <title>The new phylogeny of the genus Mycobacterium.</title>
        <authorList>
            <person name="Tarcisio F."/>
            <person name="Conor M."/>
            <person name="Antonella G."/>
            <person name="Elisabetta G."/>
            <person name="Giulia F.S."/>
            <person name="Sara T."/>
            <person name="Anna F."/>
            <person name="Clotilde B."/>
            <person name="Roberto B."/>
            <person name="Veronica D.S."/>
            <person name="Fabio R."/>
            <person name="Monica P."/>
            <person name="Olivier J."/>
            <person name="Enrico T."/>
            <person name="Nicola S."/>
        </authorList>
    </citation>
    <scope>NUCLEOTIDE SEQUENCE [LARGE SCALE GENOMIC DNA]</scope>
    <source>
        <strain evidence="1 2">ATCC 700010</strain>
    </source>
</reference>
<dbReference type="EMBL" id="LQQA01000015">
    <property type="protein sequence ID" value="ORX14581.1"/>
    <property type="molecule type" value="Genomic_DNA"/>
</dbReference>
<dbReference type="RefSeq" id="WP_085145024.1">
    <property type="nucleotide sequence ID" value="NZ_JACKUA010000026.1"/>
</dbReference>
<proteinExistence type="predicted"/>
<evidence type="ECO:0000313" key="1">
    <source>
        <dbReference type="EMBL" id="ORX14581.1"/>
    </source>
</evidence>
<name>A0A1X2F811_9MYCO</name>
<protein>
    <submittedName>
        <fullName evidence="1">Uncharacterized protein</fullName>
    </submittedName>
</protein>
<evidence type="ECO:0000313" key="2">
    <source>
        <dbReference type="Proteomes" id="UP000193964"/>
    </source>
</evidence>
<sequence>MTGPSRRPHEQRIVVPHGDHPIVAEHVARRAVQIITAALSDLHSVVSVHRDMAPASTGHVHQHLAAIAGDTLAWLERWPS</sequence>
<gene>
    <name evidence="1" type="ORF">AWC31_25700</name>
</gene>